<sequence>MLAAYIDGTCLCSQVKIRLRTEKLLLESGQIEVKLCHCDVCRKINAGPSFYITEIADSQFTMTNSELVHYFKTSENGQRGFCSHCGTYLFFRDLSTRVYEFNPELFQREYFKFTEEIWCLSKPDYYNFADETLKTDYE</sequence>
<evidence type="ECO:0000259" key="5">
    <source>
        <dbReference type="PROSITE" id="PS51891"/>
    </source>
</evidence>
<evidence type="ECO:0000256" key="3">
    <source>
        <dbReference type="ARBA" id="ARBA00022833"/>
    </source>
</evidence>
<protein>
    <recommendedName>
        <fullName evidence="5">CENP-V/GFA domain-containing protein</fullName>
    </recommendedName>
</protein>
<keyword evidence="3" id="KW-0862">Zinc</keyword>
<dbReference type="InterPro" id="IPR011057">
    <property type="entry name" value="Mss4-like_sf"/>
</dbReference>
<keyword evidence="7" id="KW-1185">Reference proteome</keyword>
<accession>A0ABS5B0U5</accession>
<dbReference type="Gene3D" id="3.90.1590.10">
    <property type="entry name" value="glutathione-dependent formaldehyde- activating enzyme (gfa)"/>
    <property type="match status" value="1"/>
</dbReference>
<keyword evidence="4" id="KW-0456">Lyase</keyword>
<reference evidence="6 7" key="1">
    <citation type="submission" date="2018-02" db="EMBL/GenBank/DDBJ databases">
        <title>Draft genome sequence of Streptococcus oricebi CCUG 70868T type strain.</title>
        <authorList>
            <person name="Mendez V."/>
            <person name="Salva-Serra F."/>
            <person name="Jaen-Luchoro D."/>
            <person name="Gonzales-Siles L."/>
            <person name="Karlsson R."/>
            <person name="Engstrom-Jakobsson H."/>
            <person name="Busquets A."/>
            <person name="Gomila M."/>
            <person name="Pineiro-Iglesias B."/>
            <person name="Bennasar-Figueras A."/>
            <person name="Seeger M."/>
            <person name="Moore E."/>
        </authorList>
    </citation>
    <scope>NUCLEOTIDE SEQUENCE [LARGE SCALE GENOMIC DNA]</scope>
    <source>
        <strain evidence="6 7">CCUG 70868</strain>
    </source>
</reference>
<dbReference type="PROSITE" id="PS51891">
    <property type="entry name" value="CENP_V_GFA"/>
    <property type="match status" value="1"/>
</dbReference>
<dbReference type="PANTHER" id="PTHR33337">
    <property type="entry name" value="GFA DOMAIN-CONTAINING PROTEIN"/>
    <property type="match status" value="1"/>
</dbReference>
<comment type="similarity">
    <text evidence="1">Belongs to the Gfa family.</text>
</comment>
<dbReference type="PANTHER" id="PTHR33337:SF40">
    <property type="entry name" value="CENP-V_GFA DOMAIN-CONTAINING PROTEIN-RELATED"/>
    <property type="match status" value="1"/>
</dbReference>
<dbReference type="Pfam" id="PF04828">
    <property type="entry name" value="GFA"/>
    <property type="match status" value="1"/>
</dbReference>
<dbReference type="EMBL" id="PRDG01000001">
    <property type="protein sequence ID" value="MBP2622448.1"/>
    <property type="molecule type" value="Genomic_DNA"/>
</dbReference>
<dbReference type="Proteomes" id="UP001519296">
    <property type="component" value="Unassembled WGS sequence"/>
</dbReference>
<organism evidence="6 7">
    <name type="scientific">Streptococcus oricebi</name>
    <dbReference type="NCBI Taxonomy" id="1547447"/>
    <lineage>
        <taxon>Bacteria</taxon>
        <taxon>Bacillati</taxon>
        <taxon>Bacillota</taxon>
        <taxon>Bacilli</taxon>
        <taxon>Lactobacillales</taxon>
        <taxon>Streptococcaceae</taxon>
        <taxon>Streptococcus</taxon>
    </lineage>
</organism>
<evidence type="ECO:0000256" key="1">
    <source>
        <dbReference type="ARBA" id="ARBA00005495"/>
    </source>
</evidence>
<evidence type="ECO:0000256" key="2">
    <source>
        <dbReference type="ARBA" id="ARBA00022723"/>
    </source>
</evidence>
<evidence type="ECO:0000313" key="6">
    <source>
        <dbReference type="EMBL" id="MBP2622448.1"/>
    </source>
</evidence>
<keyword evidence="2" id="KW-0479">Metal-binding</keyword>
<evidence type="ECO:0000313" key="7">
    <source>
        <dbReference type="Proteomes" id="UP001519296"/>
    </source>
</evidence>
<evidence type="ECO:0000256" key="4">
    <source>
        <dbReference type="ARBA" id="ARBA00023239"/>
    </source>
</evidence>
<name>A0ABS5B0U5_9STRE</name>
<gene>
    <name evidence="6" type="ORF">C4K46_00680</name>
</gene>
<feature type="domain" description="CENP-V/GFA" evidence="5">
    <location>
        <begin position="6"/>
        <end position="138"/>
    </location>
</feature>
<comment type="caution">
    <text evidence="6">The sequence shown here is derived from an EMBL/GenBank/DDBJ whole genome shotgun (WGS) entry which is preliminary data.</text>
</comment>
<dbReference type="SUPFAM" id="SSF51316">
    <property type="entry name" value="Mss4-like"/>
    <property type="match status" value="1"/>
</dbReference>
<proteinExistence type="inferred from homology"/>
<dbReference type="InterPro" id="IPR006913">
    <property type="entry name" value="CENP-V/GFA"/>
</dbReference>